<dbReference type="Proteomes" id="UP000033999">
    <property type="component" value="Unassembled WGS sequence"/>
</dbReference>
<dbReference type="PROSITE" id="PS50263">
    <property type="entry name" value="CN_HYDROLASE"/>
    <property type="match status" value="1"/>
</dbReference>
<dbReference type="InterPro" id="IPR003010">
    <property type="entry name" value="C-N_Hydrolase"/>
</dbReference>
<keyword evidence="1 3" id="KW-0378">Hydrolase</keyword>
<feature type="non-terminal residue" evidence="3">
    <location>
        <position position="1"/>
    </location>
</feature>
<dbReference type="GO" id="GO:0016811">
    <property type="term" value="F:hydrolase activity, acting on carbon-nitrogen (but not peptide) bonds, in linear amides"/>
    <property type="evidence" value="ECO:0007669"/>
    <property type="project" value="TreeGrafter"/>
</dbReference>
<protein>
    <submittedName>
        <fullName evidence="3">Hydrolase</fullName>
    </submittedName>
</protein>
<dbReference type="Gene3D" id="3.60.110.10">
    <property type="entry name" value="Carbon-nitrogen hydrolase"/>
    <property type="match status" value="1"/>
</dbReference>
<gene>
    <name evidence="3" type="ORF">UX10_C0003G0031</name>
</gene>
<name>A0A0G1MI13_9BACT</name>
<comment type="caution">
    <text evidence="3">The sequence shown here is derived from an EMBL/GenBank/DDBJ whole genome shotgun (WGS) entry which is preliminary data.</text>
</comment>
<evidence type="ECO:0000313" key="3">
    <source>
        <dbReference type="EMBL" id="KKU08021.1"/>
    </source>
</evidence>
<organism evidence="3 4">
    <name type="scientific">Candidatus Magasanikbacteria bacterium GW2011_GWA2_45_39</name>
    <dbReference type="NCBI Taxonomy" id="1619041"/>
    <lineage>
        <taxon>Bacteria</taxon>
        <taxon>Candidatus Magasanikiibacteriota</taxon>
    </lineage>
</organism>
<evidence type="ECO:0000256" key="1">
    <source>
        <dbReference type="ARBA" id="ARBA00022801"/>
    </source>
</evidence>
<sequence length="254" mass="28651">GAKEKNFEGVCSLLSGVKANLLVLPELFATGYTFTSKEEAKEMAETNHGQTAYFLKELSRMTDATIVGGFIEIDKDKIYNSLLIVSNGEVLDTYRKIHLFNKEKLWFTPGDKPLKVYDINGVKIGAMICFDWMFPEVCRTLALKGMQVLAHPSNLVMPYCQSAMVTRCLENRIFAVTANRIGNEQRGEDNFTFTGASQITGSDGKILSFAPIDKPHVSVVEIDEKLADNKMINKYNDVIKDRREDFYDTLYNSR</sequence>
<dbReference type="InterPro" id="IPR036526">
    <property type="entry name" value="C-N_Hydrolase_sf"/>
</dbReference>
<dbReference type="PATRIC" id="fig|1619041.3.peg.139"/>
<proteinExistence type="predicted"/>
<dbReference type="EMBL" id="LCKX01000003">
    <property type="protein sequence ID" value="KKU08021.1"/>
    <property type="molecule type" value="Genomic_DNA"/>
</dbReference>
<dbReference type="AlphaFoldDB" id="A0A0G1MI13"/>
<dbReference type="PANTHER" id="PTHR43674">
    <property type="entry name" value="NITRILASE C965.09-RELATED"/>
    <property type="match status" value="1"/>
</dbReference>
<dbReference type="InterPro" id="IPR050345">
    <property type="entry name" value="Aliph_Amidase/BUP"/>
</dbReference>
<dbReference type="SUPFAM" id="SSF56317">
    <property type="entry name" value="Carbon-nitrogen hydrolase"/>
    <property type="match status" value="1"/>
</dbReference>
<accession>A0A0G1MI13</accession>
<feature type="domain" description="CN hydrolase" evidence="2">
    <location>
        <begin position="1"/>
        <end position="224"/>
    </location>
</feature>
<dbReference type="Pfam" id="PF00795">
    <property type="entry name" value="CN_hydrolase"/>
    <property type="match status" value="1"/>
</dbReference>
<evidence type="ECO:0000259" key="2">
    <source>
        <dbReference type="PROSITE" id="PS50263"/>
    </source>
</evidence>
<reference evidence="3 4" key="1">
    <citation type="journal article" date="2015" name="Nature">
        <title>rRNA introns, odd ribosomes, and small enigmatic genomes across a large radiation of phyla.</title>
        <authorList>
            <person name="Brown C.T."/>
            <person name="Hug L.A."/>
            <person name="Thomas B.C."/>
            <person name="Sharon I."/>
            <person name="Castelle C.J."/>
            <person name="Singh A."/>
            <person name="Wilkins M.J."/>
            <person name="Williams K.H."/>
            <person name="Banfield J.F."/>
        </authorList>
    </citation>
    <scope>NUCLEOTIDE SEQUENCE [LARGE SCALE GENOMIC DNA]</scope>
</reference>
<dbReference type="PANTHER" id="PTHR43674:SF2">
    <property type="entry name" value="BETA-UREIDOPROPIONASE"/>
    <property type="match status" value="1"/>
</dbReference>
<evidence type="ECO:0000313" key="4">
    <source>
        <dbReference type="Proteomes" id="UP000033999"/>
    </source>
</evidence>